<evidence type="ECO:0000313" key="6">
    <source>
        <dbReference type="Proteomes" id="UP001165080"/>
    </source>
</evidence>
<evidence type="ECO:0000256" key="3">
    <source>
        <dbReference type="SAM" id="MobiDB-lite"/>
    </source>
</evidence>
<organism evidence="5 6">
    <name type="scientific">Pleodorina starrii</name>
    <dbReference type="NCBI Taxonomy" id="330485"/>
    <lineage>
        <taxon>Eukaryota</taxon>
        <taxon>Viridiplantae</taxon>
        <taxon>Chlorophyta</taxon>
        <taxon>core chlorophytes</taxon>
        <taxon>Chlorophyceae</taxon>
        <taxon>CS clade</taxon>
        <taxon>Chlamydomonadales</taxon>
        <taxon>Volvocaceae</taxon>
        <taxon>Pleodorina</taxon>
    </lineage>
</organism>
<feature type="compositionally biased region" description="Polar residues" evidence="3">
    <location>
        <begin position="542"/>
        <end position="552"/>
    </location>
</feature>
<dbReference type="AlphaFoldDB" id="A0A9W6F2D6"/>
<dbReference type="PANTHER" id="PTHR12818:SF0">
    <property type="entry name" value="TRNA (ADENINE(37)-N6)-METHYLTRANSFERASE"/>
    <property type="match status" value="1"/>
</dbReference>
<dbReference type="PROSITE" id="PS51668">
    <property type="entry name" value="TSAA_2"/>
    <property type="match status" value="1"/>
</dbReference>
<evidence type="ECO:0000256" key="1">
    <source>
        <dbReference type="ARBA" id="ARBA00022691"/>
    </source>
</evidence>
<dbReference type="SUPFAM" id="SSF118196">
    <property type="entry name" value="YaeB-like"/>
    <property type="match status" value="1"/>
</dbReference>
<accession>A0A9W6F2D6</accession>
<feature type="domain" description="TsaA-like" evidence="4">
    <location>
        <begin position="199"/>
        <end position="343"/>
    </location>
</feature>
<feature type="region of interest" description="Disordered" evidence="3">
    <location>
        <begin position="83"/>
        <end position="169"/>
    </location>
</feature>
<protein>
    <recommendedName>
        <fullName evidence="4">TsaA-like domain-containing protein</fullName>
    </recommendedName>
</protein>
<dbReference type="Pfam" id="PF01980">
    <property type="entry name" value="TrmO_N"/>
    <property type="match status" value="1"/>
</dbReference>
<dbReference type="NCBIfam" id="TIGR00104">
    <property type="entry name" value="tRNA_TsaA"/>
    <property type="match status" value="1"/>
</dbReference>
<keyword evidence="6" id="KW-1185">Reference proteome</keyword>
<reference evidence="5 6" key="1">
    <citation type="journal article" date="2023" name="Commun. Biol.">
        <title>Reorganization of the ancestral sex-determining regions during the evolution of trioecy in Pleodorina starrii.</title>
        <authorList>
            <person name="Takahashi K."/>
            <person name="Suzuki S."/>
            <person name="Kawai-Toyooka H."/>
            <person name="Yamamoto K."/>
            <person name="Hamaji T."/>
            <person name="Ootsuki R."/>
            <person name="Yamaguchi H."/>
            <person name="Kawachi M."/>
            <person name="Higashiyama T."/>
            <person name="Nozaki H."/>
        </authorList>
    </citation>
    <scope>NUCLEOTIDE SEQUENCE [LARGE SCALE GENOMIC DNA]</scope>
    <source>
        <strain evidence="5 6">NIES-4479</strain>
    </source>
</reference>
<proteinExistence type="inferred from homology"/>
<dbReference type="EMBL" id="BRXU01000009">
    <property type="protein sequence ID" value="GLC54118.1"/>
    <property type="molecule type" value="Genomic_DNA"/>
</dbReference>
<feature type="region of interest" description="Disordered" evidence="3">
    <location>
        <begin position="539"/>
        <end position="567"/>
    </location>
</feature>
<evidence type="ECO:0000313" key="5">
    <source>
        <dbReference type="EMBL" id="GLC54118.1"/>
    </source>
</evidence>
<comment type="caution">
    <text evidence="5">The sequence shown here is derived from an EMBL/GenBank/DDBJ whole genome shotgun (WGS) entry which is preliminary data.</text>
</comment>
<dbReference type="InterPro" id="IPR036413">
    <property type="entry name" value="YaeB-like_sf"/>
</dbReference>
<evidence type="ECO:0000259" key="4">
    <source>
        <dbReference type="PROSITE" id="PS51668"/>
    </source>
</evidence>
<dbReference type="InterPro" id="IPR023370">
    <property type="entry name" value="TrmO-like_N"/>
</dbReference>
<keyword evidence="1" id="KW-0949">S-adenosyl-L-methionine</keyword>
<gene>
    <name evidence="5" type="primary">PLEST001610</name>
    <name evidence="5" type="ORF">PLESTB_000825600</name>
</gene>
<feature type="compositionally biased region" description="Low complexity" evidence="3">
    <location>
        <begin position="119"/>
        <end position="131"/>
    </location>
</feature>
<dbReference type="CDD" id="cd09281">
    <property type="entry name" value="UPF0066"/>
    <property type="match status" value="1"/>
</dbReference>
<dbReference type="Gene3D" id="2.40.30.70">
    <property type="entry name" value="YaeB-like"/>
    <property type="match status" value="1"/>
</dbReference>
<name>A0A9W6F2D6_9CHLO</name>
<dbReference type="InterPro" id="IPR036414">
    <property type="entry name" value="YaeB_N_sf"/>
</dbReference>
<evidence type="ECO:0000256" key="2">
    <source>
        <dbReference type="ARBA" id="ARBA00033753"/>
    </source>
</evidence>
<comment type="similarity">
    <text evidence="2">Belongs to the tRNA methyltransferase O family.</text>
</comment>
<sequence>MAWDRNSVLERCAVSAATAWGFYLLARFVNHRWHLTTLQQQLQETLASLEHERVKRKADRVGRIRAEQELRSVKVQMQRLQLQAQLQPQPQGQQNREEQEEAEEEQLRNQQEPDQEGGDAAAVAAAADSAALRQEAECGEEGAPPPPSLSQQRQRQRGKGTEAEAEAGGDAAALGAKRAAAAAAAALAAAGSAMPAFPFRPIGHLKSVFSERNGTPRQPQLVPAARSRLVLCPDVPAACLEGLTQYSHCWVLYVFHANTDLAKYLSPNRSGLKAKIHVPRLNGGRMGVLATRSPHRPSPIGLSTAEVIGVEGNSLILGGADIVDGSPVLDIKPYVPFCDCLPAARAPAWVQAEAEDEPLAVREVVVGEAARAALERAWRARKAHSMYRSAEQYLELVRQVRLVHWSRFFYRITARPAILAPCPVPPSFCTLSRPQVLNRDIRSVHQRLHVRPTTTVAAAAASKPAAAASKPAAAASKPAAAASKPAAAASKPAAAASKPAAAASKPAAAASKPAAAASKPAAAAVGATAAAAAGGTAGAAETANQERQQQGAVSDAADSGGGGGGGGGRAGEYHVVLENIYISYDISPTGVVELCDAWVDPITAR</sequence>
<dbReference type="PANTHER" id="PTHR12818">
    <property type="entry name" value="TRNA (ADENINE(37)-N6)-METHYLTRANSFERASE"/>
    <property type="match status" value="1"/>
</dbReference>
<dbReference type="InterPro" id="IPR040372">
    <property type="entry name" value="YaeB-like"/>
</dbReference>
<dbReference type="FunFam" id="2.40.30.70:FF:000003">
    <property type="entry name" value="tRNA (Adenine(37)-N6)-methyltransferase isoform A"/>
    <property type="match status" value="1"/>
</dbReference>
<dbReference type="Proteomes" id="UP001165080">
    <property type="component" value="Unassembled WGS sequence"/>
</dbReference>
<feature type="compositionally biased region" description="Low complexity" evidence="3">
    <location>
        <begin position="83"/>
        <end position="94"/>
    </location>
</feature>